<evidence type="ECO:0000313" key="3">
    <source>
        <dbReference type="Proteomes" id="UP001320831"/>
    </source>
</evidence>
<dbReference type="InterPro" id="IPR000792">
    <property type="entry name" value="Tscrpt_reg_LuxR_C"/>
</dbReference>
<name>A0ABT2LTM8_9HYPH</name>
<feature type="domain" description="HTH luxR-type" evidence="1">
    <location>
        <begin position="264"/>
        <end position="321"/>
    </location>
</feature>
<organism evidence="2 3">
    <name type="scientific">Chelativorans salis</name>
    <dbReference type="NCBI Taxonomy" id="2978478"/>
    <lineage>
        <taxon>Bacteria</taxon>
        <taxon>Pseudomonadati</taxon>
        <taxon>Pseudomonadota</taxon>
        <taxon>Alphaproteobacteria</taxon>
        <taxon>Hyphomicrobiales</taxon>
        <taxon>Phyllobacteriaceae</taxon>
        <taxon>Chelativorans</taxon>
    </lineage>
</organism>
<evidence type="ECO:0000313" key="2">
    <source>
        <dbReference type="EMBL" id="MCT7377890.1"/>
    </source>
</evidence>
<reference evidence="2 3" key="1">
    <citation type="submission" date="2022-09" db="EMBL/GenBank/DDBJ databases">
        <title>Chelativorans salina sp. nov., a novel slightly halophilic bacterium isolated from a saline lake sediment enrichment.</title>
        <authorList>
            <person name="Gao L."/>
            <person name="Fang B.-Z."/>
            <person name="Li W.-J."/>
        </authorList>
    </citation>
    <scope>NUCLEOTIDE SEQUENCE [LARGE SCALE GENOMIC DNA]</scope>
    <source>
        <strain evidence="2 3">EGI FJ00035</strain>
    </source>
</reference>
<dbReference type="InterPro" id="IPR036388">
    <property type="entry name" value="WH-like_DNA-bd_sf"/>
</dbReference>
<dbReference type="EMBL" id="JAOCZP010000010">
    <property type="protein sequence ID" value="MCT7377890.1"/>
    <property type="molecule type" value="Genomic_DNA"/>
</dbReference>
<dbReference type="SMART" id="SM00421">
    <property type="entry name" value="HTH_LUXR"/>
    <property type="match status" value="1"/>
</dbReference>
<dbReference type="Proteomes" id="UP001320831">
    <property type="component" value="Unassembled WGS sequence"/>
</dbReference>
<comment type="caution">
    <text evidence="2">The sequence shown here is derived from an EMBL/GenBank/DDBJ whole genome shotgun (WGS) entry which is preliminary data.</text>
</comment>
<protein>
    <submittedName>
        <fullName evidence="2">Helix-turn-helix transcriptional regulator</fullName>
    </submittedName>
</protein>
<evidence type="ECO:0000259" key="1">
    <source>
        <dbReference type="SMART" id="SM00421"/>
    </source>
</evidence>
<dbReference type="Gene3D" id="1.10.10.10">
    <property type="entry name" value="Winged helix-like DNA-binding domain superfamily/Winged helix DNA-binding domain"/>
    <property type="match status" value="1"/>
</dbReference>
<gene>
    <name evidence="2" type="ORF">N5A92_22985</name>
</gene>
<sequence>MKFLSVHNIDNEFLESYLNHYARINPWAAFWDSAESGKVLIAEQDCPARMFSHTEFYNEWLRPQKDIEAAVGIKIDGGPKDLFRMPMHYPQSLGRVYDGPAVEVLGRVRGNLARAVNLAQLLRKRSEEAVAGAALVERACCAAFVIDGDRHLRDANQQAVDLFSSGLAAALRHGRVGIAELEADSLFRRAVAALSRGFPTDRSRIHFSNGAGNWQVSLAALPSVSRAETGVSALLPAGPMVLVLVRDLNARRRHSADFSSLSAQFGLTPAEILLCERLAKGDSLAEAAGLLGIAIETARHRSKAIFHKTGTHRQGELVAMLGTFD</sequence>
<dbReference type="InterPro" id="IPR016032">
    <property type="entry name" value="Sig_transdc_resp-reg_C-effctor"/>
</dbReference>
<dbReference type="SUPFAM" id="SSF46894">
    <property type="entry name" value="C-terminal effector domain of the bipartite response regulators"/>
    <property type="match status" value="1"/>
</dbReference>
<accession>A0ABT2LTM8</accession>
<keyword evidence="3" id="KW-1185">Reference proteome</keyword>
<proteinExistence type="predicted"/>